<evidence type="ECO:0000256" key="6">
    <source>
        <dbReference type="SAM" id="Phobius"/>
    </source>
</evidence>
<gene>
    <name evidence="7" type="ORF">ACFPOE_18390</name>
</gene>
<keyword evidence="5" id="KW-0175">Coiled coil</keyword>
<name>A0ABW0NGK0_9BURK</name>
<dbReference type="Gene3D" id="2.40.50.100">
    <property type="match status" value="1"/>
</dbReference>
<sequence>MITREPNSKRKSLRVAIPLYVEIGGATYGVSNWSTTGIGVVGLQEEPEPGSVVPARISFPMLESTLTIAVELKFRARHDEVYGFDFHELSARNKRVLRHYIELSVDGKLGDVEDIVAVASSPVTVSPIELPLNLAQPAPHGTLQGFRKRNYAAVVLGFAVIAAVASLLFYNFAYKIEGTGFVNGSIERVTANYDGRLAKVLATPQSFVEANAPLFTVENPAINALKTEVDLMEQQLAVLTREQNRVQQARLGAEAGLLSSLKQDSGLREQELSNARKLFENGVISQVDLMKVAADVSDQRNNYLRQVAEGASRTATFESGDQLARMRIELAAKKMLLARQATDQTVRAPRKGKVFAVDKVAGEYVSARDPVVLLESDITPSVLLRLPNDDALKLRLGMPATVYVPFEDRRYPATISAIGLAAVNAASLPTMEGGLNETLIKLEFDDKKVRLPANARVTVWVRTLGNFGGWI</sequence>
<proteinExistence type="predicted"/>
<dbReference type="Gene3D" id="2.40.10.220">
    <property type="entry name" value="predicted glycosyltransferase like domains"/>
    <property type="match status" value="1"/>
</dbReference>
<dbReference type="PANTHER" id="PTHR30386:SF26">
    <property type="entry name" value="TRANSPORT PROTEIN COMB"/>
    <property type="match status" value="1"/>
</dbReference>
<evidence type="ECO:0000313" key="7">
    <source>
        <dbReference type="EMBL" id="MFC5499521.1"/>
    </source>
</evidence>
<evidence type="ECO:0000256" key="4">
    <source>
        <dbReference type="ARBA" id="ARBA00023136"/>
    </source>
</evidence>
<dbReference type="Proteomes" id="UP001596037">
    <property type="component" value="Unassembled WGS sequence"/>
</dbReference>
<accession>A0ABW0NGK0</accession>
<dbReference type="Gene3D" id="1.10.287.470">
    <property type="entry name" value="Helix hairpin bin"/>
    <property type="match status" value="1"/>
</dbReference>
<feature type="transmembrane region" description="Helical" evidence="6">
    <location>
        <begin position="151"/>
        <end position="173"/>
    </location>
</feature>
<feature type="coiled-coil region" evidence="5">
    <location>
        <begin position="222"/>
        <end position="249"/>
    </location>
</feature>
<keyword evidence="2 6" id="KW-0812">Transmembrane</keyword>
<keyword evidence="8" id="KW-1185">Reference proteome</keyword>
<organism evidence="7 8">
    <name type="scientific">Caenimonas terrae</name>
    <dbReference type="NCBI Taxonomy" id="696074"/>
    <lineage>
        <taxon>Bacteria</taxon>
        <taxon>Pseudomonadati</taxon>
        <taxon>Pseudomonadota</taxon>
        <taxon>Betaproteobacteria</taxon>
        <taxon>Burkholderiales</taxon>
        <taxon>Comamonadaceae</taxon>
        <taxon>Caenimonas</taxon>
    </lineage>
</organism>
<dbReference type="RefSeq" id="WP_376851742.1">
    <property type="nucleotide sequence ID" value="NZ_JBHSMF010000009.1"/>
</dbReference>
<keyword evidence="3 6" id="KW-1133">Transmembrane helix</keyword>
<dbReference type="EMBL" id="JBHSMF010000009">
    <property type="protein sequence ID" value="MFC5499521.1"/>
    <property type="molecule type" value="Genomic_DNA"/>
</dbReference>
<dbReference type="PANTHER" id="PTHR30386">
    <property type="entry name" value="MEMBRANE FUSION SUBUNIT OF EMRAB-TOLC MULTIDRUG EFFLUX PUMP"/>
    <property type="match status" value="1"/>
</dbReference>
<evidence type="ECO:0000256" key="3">
    <source>
        <dbReference type="ARBA" id="ARBA00022989"/>
    </source>
</evidence>
<evidence type="ECO:0000256" key="1">
    <source>
        <dbReference type="ARBA" id="ARBA00004167"/>
    </source>
</evidence>
<dbReference type="Gene3D" id="2.40.30.170">
    <property type="match status" value="1"/>
</dbReference>
<evidence type="ECO:0000256" key="5">
    <source>
        <dbReference type="SAM" id="Coils"/>
    </source>
</evidence>
<dbReference type="InterPro" id="IPR050739">
    <property type="entry name" value="MFP"/>
</dbReference>
<comment type="caution">
    <text evidence="7">The sequence shown here is derived from an EMBL/GenBank/DDBJ whole genome shotgun (WGS) entry which is preliminary data.</text>
</comment>
<dbReference type="SUPFAM" id="SSF141371">
    <property type="entry name" value="PilZ domain-like"/>
    <property type="match status" value="1"/>
</dbReference>
<protein>
    <submittedName>
        <fullName evidence="7">HlyD family efflux transporter periplasmic adaptor subunit</fullName>
    </submittedName>
</protein>
<reference evidence="8" key="1">
    <citation type="journal article" date="2019" name="Int. J. Syst. Evol. Microbiol.">
        <title>The Global Catalogue of Microorganisms (GCM) 10K type strain sequencing project: providing services to taxonomists for standard genome sequencing and annotation.</title>
        <authorList>
            <consortium name="The Broad Institute Genomics Platform"/>
            <consortium name="The Broad Institute Genome Sequencing Center for Infectious Disease"/>
            <person name="Wu L."/>
            <person name="Ma J."/>
        </authorList>
    </citation>
    <scope>NUCLEOTIDE SEQUENCE [LARGE SCALE GENOMIC DNA]</scope>
    <source>
        <strain evidence="8">CCUG 57401</strain>
    </source>
</reference>
<evidence type="ECO:0000256" key="2">
    <source>
        <dbReference type="ARBA" id="ARBA00022692"/>
    </source>
</evidence>
<comment type="subcellular location">
    <subcellularLocation>
        <location evidence="1">Membrane</location>
        <topology evidence="1">Single-pass membrane protein</topology>
    </subcellularLocation>
</comment>
<evidence type="ECO:0000313" key="8">
    <source>
        <dbReference type="Proteomes" id="UP001596037"/>
    </source>
</evidence>
<keyword evidence="4 6" id="KW-0472">Membrane</keyword>